<name>A0A1R1ERX3_9BACL</name>
<dbReference type="CDD" id="cd00586">
    <property type="entry name" value="4HBT"/>
    <property type="match status" value="1"/>
</dbReference>
<dbReference type="AlphaFoldDB" id="A0A1R1ERX3"/>
<comment type="caution">
    <text evidence="3">The sequence shown here is derived from an EMBL/GenBank/DDBJ whole genome shotgun (WGS) entry which is preliminary data.</text>
</comment>
<dbReference type="STRING" id="297318.BK138_15480"/>
<evidence type="ECO:0000256" key="1">
    <source>
        <dbReference type="ARBA" id="ARBA00005953"/>
    </source>
</evidence>
<dbReference type="NCBIfam" id="TIGR00051">
    <property type="entry name" value="YbgC/FadM family acyl-CoA thioesterase"/>
    <property type="match status" value="1"/>
</dbReference>
<dbReference type="PANTHER" id="PTHR31793:SF27">
    <property type="entry name" value="NOVEL THIOESTERASE SUPERFAMILY DOMAIN AND SAPOSIN A-TYPE DOMAIN CONTAINING PROTEIN (0610012H03RIK)"/>
    <property type="match status" value="1"/>
</dbReference>
<evidence type="ECO:0000313" key="3">
    <source>
        <dbReference type="EMBL" id="OMF54565.1"/>
    </source>
</evidence>
<dbReference type="GO" id="GO:0047617">
    <property type="term" value="F:fatty acyl-CoA hydrolase activity"/>
    <property type="evidence" value="ECO:0007669"/>
    <property type="project" value="TreeGrafter"/>
</dbReference>
<dbReference type="Pfam" id="PF13279">
    <property type="entry name" value="4HBT_2"/>
    <property type="match status" value="1"/>
</dbReference>
<dbReference type="EMBL" id="MRTP01000003">
    <property type="protein sequence ID" value="OMF54565.1"/>
    <property type="molecule type" value="Genomic_DNA"/>
</dbReference>
<proteinExistence type="inferred from homology"/>
<accession>A0A1R1ERX3</accession>
<dbReference type="Proteomes" id="UP000187172">
    <property type="component" value="Unassembled WGS sequence"/>
</dbReference>
<dbReference type="Gene3D" id="3.10.129.10">
    <property type="entry name" value="Hotdog Thioesterase"/>
    <property type="match status" value="1"/>
</dbReference>
<dbReference type="PANTHER" id="PTHR31793">
    <property type="entry name" value="4-HYDROXYBENZOYL-COA THIOESTERASE FAMILY MEMBER"/>
    <property type="match status" value="1"/>
</dbReference>
<dbReference type="PIRSF" id="PIRSF003230">
    <property type="entry name" value="YbgC"/>
    <property type="match status" value="1"/>
</dbReference>
<dbReference type="InterPro" id="IPR050563">
    <property type="entry name" value="4-hydroxybenzoyl-CoA_TE"/>
</dbReference>
<keyword evidence="2" id="KW-0378">Hydrolase</keyword>
<dbReference type="InterPro" id="IPR006684">
    <property type="entry name" value="YbgC/YbaW"/>
</dbReference>
<dbReference type="InterPro" id="IPR029069">
    <property type="entry name" value="HotDog_dom_sf"/>
</dbReference>
<dbReference type="SUPFAM" id="SSF54637">
    <property type="entry name" value="Thioesterase/thiol ester dehydrase-isomerase"/>
    <property type="match status" value="1"/>
</dbReference>
<reference evidence="3 4" key="1">
    <citation type="submission" date="2016-11" db="EMBL/GenBank/DDBJ databases">
        <title>Paenibacillus species isolates.</title>
        <authorList>
            <person name="Beno S.M."/>
        </authorList>
    </citation>
    <scope>NUCLEOTIDE SEQUENCE [LARGE SCALE GENOMIC DNA]</scope>
    <source>
        <strain evidence="3 4">FSL R5-0378</strain>
    </source>
</reference>
<evidence type="ECO:0000313" key="4">
    <source>
        <dbReference type="Proteomes" id="UP000187172"/>
    </source>
</evidence>
<keyword evidence="4" id="KW-1185">Reference proteome</keyword>
<dbReference type="RefSeq" id="WP_076170467.1">
    <property type="nucleotide sequence ID" value="NZ_MRTP01000003.1"/>
</dbReference>
<protein>
    <submittedName>
        <fullName evidence="3">Thioesterase</fullName>
    </submittedName>
</protein>
<comment type="similarity">
    <text evidence="1">Belongs to the 4-hydroxybenzoyl-CoA thioesterase family.</text>
</comment>
<sequence>MGKDNGIQLSRWFTTSLRVRYQESDKMAVVYHANYLNWFEIGRTEMIRELGITYRSMEDEGLFLPVTELDMKFVQPARYDDMITIFTRMTRFTKLRIDYIYEIRRRSEQEQATFAGSGYKIGEELPGEVLVTGSTQHVWLNRDWQPVRLDKHSPALYTALSKSITGGEA</sequence>
<gene>
    <name evidence="3" type="ORF">BK138_15480</name>
</gene>
<evidence type="ECO:0000256" key="2">
    <source>
        <dbReference type="ARBA" id="ARBA00022801"/>
    </source>
</evidence>
<organism evidence="3 4">
    <name type="scientific">Paenibacillus rhizosphaerae</name>
    <dbReference type="NCBI Taxonomy" id="297318"/>
    <lineage>
        <taxon>Bacteria</taxon>
        <taxon>Bacillati</taxon>
        <taxon>Bacillota</taxon>
        <taxon>Bacilli</taxon>
        <taxon>Bacillales</taxon>
        <taxon>Paenibacillaceae</taxon>
        <taxon>Paenibacillus</taxon>
    </lineage>
</organism>